<dbReference type="InterPro" id="IPR001119">
    <property type="entry name" value="SLH_dom"/>
</dbReference>
<proteinExistence type="predicted"/>
<keyword evidence="2" id="KW-0732">Signal</keyword>
<name>A0ABX0F7U1_9BACL</name>
<evidence type="ECO:0000259" key="3">
    <source>
        <dbReference type="PROSITE" id="PS51272"/>
    </source>
</evidence>
<feature type="domain" description="SLH" evidence="3">
    <location>
        <begin position="25"/>
        <end position="88"/>
    </location>
</feature>
<evidence type="ECO:0000313" key="5">
    <source>
        <dbReference type="Proteomes" id="UP000800303"/>
    </source>
</evidence>
<evidence type="ECO:0000313" key="4">
    <source>
        <dbReference type="EMBL" id="NGZ77032.1"/>
    </source>
</evidence>
<gene>
    <name evidence="4" type="ORF">GYN08_17125</name>
</gene>
<feature type="signal peptide" evidence="2">
    <location>
        <begin position="1"/>
        <end position="25"/>
    </location>
</feature>
<evidence type="ECO:0000256" key="2">
    <source>
        <dbReference type="SAM" id="SignalP"/>
    </source>
</evidence>
<protein>
    <submittedName>
        <fullName evidence="4">S-layer homology domain-containing protein</fullName>
    </submittedName>
</protein>
<feature type="domain" description="SLH" evidence="3">
    <location>
        <begin position="158"/>
        <end position="221"/>
    </location>
</feature>
<dbReference type="Pfam" id="PF00395">
    <property type="entry name" value="SLH"/>
    <property type="match status" value="2"/>
</dbReference>
<keyword evidence="5" id="KW-1185">Reference proteome</keyword>
<feature type="chain" id="PRO_5045145763" evidence="2">
    <location>
        <begin position="26"/>
        <end position="236"/>
    </location>
</feature>
<sequence>MNKKGLTSALAVSVLSLSLGGRLFAAGADFGDLSGVAGREKIESLKSEGLVKGVSDTSFNPKAALTNAQGIQFIAGGLRLSLAAVTFEAGKVPTASDLFPAASDDAWYAEAFVNAHFNGVEIPESVDPSARMTKETYTHYLMQGLEKAGNLPLINIKPQPIADEGELTAEYQGSIQRALFRGIVQLDADGEFRPKASITRAEAAVMLYDALEFLKRQPDAPAPLPENPGGPERPAE</sequence>
<accession>A0ABX0F7U1</accession>
<comment type="caution">
    <text evidence="4">The sequence shown here is derived from an EMBL/GenBank/DDBJ whole genome shotgun (WGS) entry which is preliminary data.</text>
</comment>
<dbReference type="PROSITE" id="PS51272">
    <property type="entry name" value="SLH"/>
    <property type="match status" value="2"/>
</dbReference>
<organism evidence="4 5">
    <name type="scientific">Saccharibacillus alkalitolerans</name>
    <dbReference type="NCBI Taxonomy" id="2705290"/>
    <lineage>
        <taxon>Bacteria</taxon>
        <taxon>Bacillati</taxon>
        <taxon>Bacillota</taxon>
        <taxon>Bacilli</taxon>
        <taxon>Bacillales</taxon>
        <taxon>Paenibacillaceae</taxon>
        <taxon>Saccharibacillus</taxon>
    </lineage>
</organism>
<evidence type="ECO:0000256" key="1">
    <source>
        <dbReference type="SAM" id="MobiDB-lite"/>
    </source>
</evidence>
<dbReference type="Proteomes" id="UP000800303">
    <property type="component" value="Unassembled WGS sequence"/>
</dbReference>
<dbReference type="EMBL" id="JAAFGS010000006">
    <property type="protein sequence ID" value="NGZ77032.1"/>
    <property type="molecule type" value="Genomic_DNA"/>
</dbReference>
<reference evidence="4 5" key="1">
    <citation type="submission" date="2020-01" db="EMBL/GenBank/DDBJ databases">
        <title>Polyphasic characterisation and genomic insights into a novel alkali tolerant bacterium VR-M41.</title>
        <authorList>
            <person name="Vemuluri V.R."/>
        </authorList>
    </citation>
    <scope>NUCLEOTIDE SEQUENCE [LARGE SCALE GENOMIC DNA]</scope>
    <source>
        <strain evidence="4 5">VR-M41</strain>
    </source>
</reference>
<feature type="region of interest" description="Disordered" evidence="1">
    <location>
        <begin position="217"/>
        <end position="236"/>
    </location>
</feature>